<dbReference type="RefSeq" id="WP_377555504.1">
    <property type="nucleotide sequence ID" value="NZ_JBHUHQ010000013.1"/>
</dbReference>
<gene>
    <name evidence="2" type="ORF">ACFSJF_06630</name>
</gene>
<evidence type="ECO:0000256" key="1">
    <source>
        <dbReference type="SAM" id="Phobius"/>
    </source>
</evidence>
<keyword evidence="1" id="KW-1133">Transmembrane helix</keyword>
<reference evidence="3" key="1">
    <citation type="journal article" date="2019" name="Int. J. Syst. Evol. Microbiol.">
        <title>The Global Catalogue of Microorganisms (GCM) 10K type strain sequencing project: providing services to taxonomists for standard genome sequencing and annotation.</title>
        <authorList>
            <consortium name="The Broad Institute Genomics Platform"/>
            <consortium name="The Broad Institute Genome Sequencing Center for Infectious Disease"/>
            <person name="Wu L."/>
            <person name="Ma J."/>
        </authorList>
    </citation>
    <scope>NUCLEOTIDE SEQUENCE [LARGE SCALE GENOMIC DNA]</scope>
    <source>
        <strain evidence="3">R28</strain>
    </source>
</reference>
<keyword evidence="3" id="KW-1185">Reference proteome</keyword>
<protein>
    <submittedName>
        <fullName evidence="2">Zinc ribbon domain-containing protein</fullName>
    </submittedName>
</protein>
<feature type="transmembrane region" description="Helical" evidence="1">
    <location>
        <begin position="42"/>
        <end position="64"/>
    </location>
</feature>
<accession>A0ABW4VZH6</accession>
<proteinExistence type="predicted"/>
<name>A0ABW4VZH6_9BACI</name>
<organism evidence="2 3">
    <name type="scientific">Ornithinibacillus salinisoli</name>
    <dbReference type="NCBI Taxonomy" id="1848459"/>
    <lineage>
        <taxon>Bacteria</taxon>
        <taxon>Bacillati</taxon>
        <taxon>Bacillota</taxon>
        <taxon>Bacilli</taxon>
        <taxon>Bacillales</taxon>
        <taxon>Bacillaceae</taxon>
        <taxon>Ornithinibacillus</taxon>
    </lineage>
</organism>
<comment type="caution">
    <text evidence="2">The sequence shown here is derived from an EMBL/GenBank/DDBJ whole genome shotgun (WGS) entry which is preliminary data.</text>
</comment>
<keyword evidence="1" id="KW-0472">Membrane</keyword>
<keyword evidence="1" id="KW-0812">Transmembrane</keyword>
<dbReference type="Proteomes" id="UP001597383">
    <property type="component" value="Unassembled WGS sequence"/>
</dbReference>
<evidence type="ECO:0000313" key="2">
    <source>
        <dbReference type="EMBL" id="MFD2043930.1"/>
    </source>
</evidence>
<sequence length="388" mass="44491">MLYCPYCGSGIKEEESYCISCGKKLPGDIDDRLEHRKRFNRLWFIPIASVIIFVVGISIFYLFLQNQSSLAKDYYEQGEKKLVDEDFEEAKELFNYAIKHKSNFTQAINALNFVDQAKAVKTAIQNANDEVDDENFQDALSLLNSAESTLKNYNGSAVINLVDELVFYRNEIKIEQVRSILEQNPTIDELKTLLWEADALKQNDAELIVENIRNQIIDFTFSKASEQLSNKQFTDAQTIVEDGLKYAPDSVKLGSLKTTIEKEKISFEVTQQQRIEQAINAEAEERESNENDAIELVSVEIENDQQGNIVVKGEVKSIATDPVNSVLIDYSLLKSEETEFLSNEVYVFPDTLYPEETGEFEFTHYDINEKNLDEIDINVNTITWYLDY</sequence>
<dbReference type="EMBL" id="JBHUHQ010000013">
    <property type="protein sequence ID" value="MFD2043930.1"/>
    <property type="molecule type" value="Genomic_DNA"/>
</dbReference>
<evidence type="ECO:0000313" key="3">
    <source>
        <dbReference type="Proteomes" id="UP001597383"/>
    </source>
</evidence>